<dbReference type="AlphaFoldDB" id="A0A419D9W3"/>
<dbReference type="EMBL" id="QZJW01000059">
    <property type="protein sequence ID" value="RJO59887.1"/>
    <property type="molecule type" value="Genomic_DNA"/>
</dbReference>
<dbReference type="GO" id="GO:0032259">
    <property type="term" value="P:methylation"/>
    <property type="evidence" value="ECO:0007669"/>
    <property type="project" value="UniProtKB-KW"/>
</dbReference>
<evidence type="ECO:0000313" key="6">
    <source>
        <dbReference type="EMBL" id="RJO59887.1"/>
    </source>
</evidence>
<evidence type="ECO:0000256" key="4">
    <source>
        <dbReference type="ARBA" id="ARBA00022691"/>
    </source>
</evidence>
<dbReference type="Proteomes" id="UP000285655">
    <property type="component" value="Unassembled WGS sequence"/>
</dbReference>
<dbReference type="InterPro" id="IPR002052">
    <property type="entry name" value="DNA_methylase_N6_adenine_CS"/>
</dbReference>
<dbReference type="GO" id="GO:0008170">
    <property type="term" value="F:N-methyltransferase activity"/>
    <property type="evidence" value="ECO:0007669"/>
    <property type="project" value="InterPro"/>
</dbReference>
<comment type="similarity">
    <text evidence="1">Belongs to the N(4)/N(6)-methyltransferase family.</text>
</comment>
<proteinExistence type="inferred from homology"/>
<comment type="caution">
    <text evidence="6">The sequence shown here is derived from an EMBL/GenBank/DDBJ whole genome shotgun (WGS) entry which is preliminary data.</text>
</comment>
<evidence type="ECO:0000259" key="5">
    <source>
        <dbReference type="Pfam" id="PF01555"/>
    </source>
</evidence>
<dbReference type="GO" id="GO:0003677">
    <property type="term" value="F:DNA binding"/>
    <property type="evidence" value="ECO:0007669"/>
    <property type="project" value="InterPro"/>
</dbReference>
<evidence type="ECO:0000256" key="2">
    <source>
        <dbReference type="ARBA" id="ARBA00022603"/>
    </source>
</evidence>
<evidence type="ECO:0000313" key="7">
    <source>
        <dbReference type="Proteomes" id="UP000285655"/>
    </source>
</evidence>
<organism evidence="6 7">
    <name type="scientific">candidate division WS5 bacterium</name>
    <dbReference type="NCBI Taxonomy" id="2093353"/>
    <lineage>
        <taxon>Bacteria</taxon>
        <taxon>candidate division WS5</taxon>
    </lineage>
</organism>
<dbReference type="InterPro" id="IPR002295">
    <property type="entry name" value="N4/N6-MTase_EcoPI_Mod-like"/>
</dbReference>
<dbReference type="PIRSF" id="PIRSF015855">
    <property type="entry name" value="TypeIII_Mtase_mKpnI"/>
    <property type="match status" value="1"/>
</dbReference>
<evidence type="ECO:0000256" key="1">
    <source>
        <dbReference type="ARBA" id="ARBA00006594"/>
    </source>
</evidence>
<dbReference type="PROSITE" id="PS00092">
    <property type="entry name" value="N6_MTASE"/>
    <property type="match status" value="1"/>
</dbReference>
<keyword evidence="3 6" id="KW-0808">Transferase</keyword>
<dbReference type="InterPro" id="IPR029063">
    <property type="entry name" value="SAM-dependent_MTases_sf"/>
</dbReference>
<dbReference type="InterPro" id="IPR002941">
    <property type="entry name" value="DNA_methylase_N4/N6"/>
</dbReference>
<name>A0A419D9W3_9BACT</name>
<dbReference type="PRINTS" id="PR00506">
    <property type="entry name" value="D21N6MTFRASE"/>
</dbReference>
<evidence type="ECO:0000256" key="3">
    <source>
        <dbReference type="ARBA" id="ARBA00022679"/>
    </source>
</evidence>
<dbReference type="SUPFAM" id="SSF53335">
    <property type="entry name" value="S-adenosyl-L-methionine-dependent methyltransferases"/>
    <property type="match status" value="1"/>
</dbReference>
<reference evidence="6 7" key="1">
    <citation type="journal article" date="2017" name="ISME J.">
        <title>Energy and carbon metabolisms in a deep terrestrial subsurface fluid microbial community.</title>
        <authorList>
            <person name="Momper L."/>
            <person name="Jungbluth S.P."/>
            <person name="Lee M.D."/>
            <person name="Amend J.P."/>
        </authorList>
    </citation>
    <scope>NUCLEOTIDE SEQUENCE [LARGE SCALE GENOMIC DNA]</scope>
    <source>
        <strain evidence="6">SURF_29</strain>
    </source>
</reference>
<keyword evidence="4" id="KW-0949">S-adenosyl-L-methionine</keyword>
<dbReference type="Pfam" id="PF01555">
    <property type="entry name" value="N6_N4_Mtase"/>
    <property type="match status" value="1"/>
</dbReference>
<gene>
    <name evidence="6" type="ORF">C4544_07520</name>
</gene>
<feature type="domain" description="DNA methylase N-4/N-6" evidence="5">
    <location>
        <begin position="121"/>
        <end position="445"/>
    </location>
</feature>
<dbReference type="Gene3D" id="3.40.50.150">
    <property type="entry name" value="Vaccinia Virus protein VP39"/>
    <property type="match status" value="1"/>
</dbReference>
<protein>
    <submittedName>
        <fullName evidence="6">Site-specific DNA-methyltransferase</fullName>
    </submittedName>
</protein>
<sequence>MDKLKMHTPDFTDENIKKLAELFPNCVTESRDDDGKLKKAIDFDQLRQELSTSVVDGPRERYQLNWPGKQEALLAANAPIAKTLRPCREESVDFDTTQNLFIEGDNLDALKLLQETYLNKVKMIYIDPPYNTGNDFVYDDDFTEDTEAYFQRSNQKDEVGNRMVANTEANGRFHSDWLTMMYARIKLARNLLKDDGVIFISIDDGEVANLRQVCGEIFGEHNFISNIVWQKKFARANDASYFSTMHDHILCYAKNSKLNNDNGWELHLLPRGVELPDGYSNPDNDPRGVWTSVVLSAKSGTDKLVYEIRTPSGRSCFPPDGRYWSVNKEKLKELVADNRIWFGKNGDGIPRLKTFLSEVQSGLRPNTIWFHQDVGHNQEGRQEVKRIFDDKGYFDSPKPVRLLKTILSISSEDKDFISLDFFAGSSTTAHAVLQLNAEDGGNRKFIMVQLPEVCDEKSEAFKAGYRTIADIGKERIRRAGIKIKEENNGKEDIKQLDIGFRVMKVDSSNLKDVYYSPDAVTQDDLFSHAGNIREDRTSEDLLFQVLLDWGVDLSLPITQETIGGKTVFFVDGNALAACFDTDMSEEMVKELATRKPLRAVFRDSGFVSDSVKINVEQIFNLMSPGTAVKVI</sequence>
<keyword evidence="2 6" id="KW-0489">Methyltransferase</keyword>
<accession>A0A419D9W3</accession>